<evidence type="ECO:0000313" key="3">
    <source>
        <dbReference type="Proteomes" id="UP000193411"/>
    </source>
</evidence>
<evidence type="ECO:0000313" key="2">
    <source>
        <dbReference type="EMBL" id="ORZ29289.1"/>
    </source>
</evidence>
<dbReference type="Proteomes" id="UP000193411">
    <property type="component" value="Unassembled WGS sequence"/>
</dbReference>
<accession>A0A1Y2H409</accession>
<name>A0A1Y2H409_9FUNG</name>
<reference evidence="2 3" key="1">
    <citation type="submission" date="2016-07" db="EMBL/GenBank/DDBJ databases">
        <title>Pervasive Adenine N6-methylation of Active Genes in Fungi.</title>
        <authorList>
            <consortium name="DOE Joint Genome Institute"/>
            <person name="Mondo S.J."/>
            <person name="Dannebaum R.O."/>
            <person name="Kuo R.C."/>
            <person name="Labutti K."/>
            <person name="Haridas S."/>
            <person name="Kuo A."/>
            <person name="Salamov A."/>
            <person name="Ahrendt S.R."/>
            <person name="Lipzen A."/>
            <person name="Sullivan W."/>
            <person name="Andreopoulos W.B."/>
            <person name="Clum A."/>
            <person name="Lindquist E."/>
            <person name="Daum C."/>
            <person name="Ramamoorthy G.K."/>
            <person name="Gryganskyi A."/>
            <person name="Culley D."/>
            <person name="Magnuson J.K."/>
            <person name="James T.Y."/>
            <person name="O'Malley M.A."/>
            <person name="Stajich J.E."/>
            <person name="Spatafora J.W."/>
            <person name="Visel A."/>
            <person name="Grigoriev I.V."/>
        </authorList>
    </citation>
    <scope>NUCLEOTIDE SEQUENCE [LARGE SCALE GENOMIC DNA]</scope>
    <source>
        <strain evidence="2 3">PL171</strain>
    </source>
</reference>
<organism evidence="2 3">
    <name type="scientific">Catenaria anguillulae PL171</name>
    <dbReference type="NCBI Taxonomy" id="765915"/>
    <lineage>
        <taxon>Eukaryota</taxon>
        <taxon>Fungi</taxon>
        <taxon>Fungi incertae sedis</taxon>
        <taxon>Blastocladiomycota</taxon>
        <taxon>Blastocladiomycetes</taxon>
        <taxon>Blastocladiales</taxon>
        <taxon>Catenariaceae</taxon>
        <taxon>Catenaria</taxon>
    </lineage>
</organism>
<feature type="compositionally biased region" description="Basic residues" evidence="1">
    <location>
        <begin position="108"/>
        <end position="126"/>
    </location>
</feature>
<protein>
    <submittedName>
        <fullName evidence="2">Uncharacterized protein</fullName>
    </submittedName>
</protein>
<proteinExistence type="predicted"/>
<feature type="region of interest" description="Disordered" evidence="1">
    <location>
        <begin position="92"/>
        <end position="126"/>
    </location>
</feature>
<evidence type="ECO:0000256" key="1">
    <source>
        <dbReference type="SAM" id="MobiDB-lite"/>
    </source>
</evidence>
<feature type="region of interest" description="Disordered" evidence="1">
    <location>
        <begin position="31"/>
        <end position="53"/>
    </location>
</feature>
<sequence length="126" mass="14769">MTTMKALALVQSHQTLHLRALRHWCALSPPQVPQRCTRRPAPPPPRKRPWPTRRRRLILSRYTTVSSLCVPISPTRVLCLCRPRLAQPRLRLHRLLLPPTTPPPSTSRPRRKPRAYKMARTCRRIR</sequence>
<gene>
    <name evidence="2" type="ORF">BCR44DRAFT_1135840</name>
</gene>
<dbReference type="EMBL" id="MCFL01000249">
    <property type="protein sequence ID" value="ORZ29289.1"/>
    <property type="molecule type" value="Genomic_DNA"/>
</dbReference>
<keyword evidence="3" id="KW-1185">Reference proteome</keyword>
<dbReference type="AlphaFoldDB" id="A0A1Y2H409"/>
<comment type="caution">
    <text evidence="2">The sequence shown here is derived from an EMBL/GenBank/DDBJ whole genome shotgun (WGS) entry which is preliminary data.</text>
</comment>